<name>A0A0G0PQ99_9BACT</name>
<evidence type="ECO:0000313" key="1">
    <source>
        <dbReference type="EMBL" id="KKQ91541.1"/>
    </source>
</evidence>
<dbReference type="AlphaFoldDB" id="A0A0G0PQ99"/>
<reference evidence="1 2" key="1">
    <citation type="journal article" date="2015" name="Nature">
        <title>rRNA introns, odd ribosomes, and small enigmatic genomes across a large radiation of phyla.</title>
        <authorList>
            <person name="Brown C.T."/>
            <person name="Hug L.A."/>
            <person name="Thomas B.C."/>
            <person name="Sharon I."/>
            <person name="Castelle C.J."/>
            <person name="Singh A."/>
            <person name="Wilkins M.J."/>
            <person name="Williams K.H."/>
            <person name="Banfield J.F."/>
        </authorList>
    </citation>
    <scope>NUCLEOTIDE SEQUENCE [LARGE SCALE GENOMIC DNA]</scope>
</reference>
<dbReference type="Proteomes" id="UP000034774">
    <property type="component" value="Unassembled WGS sequence"/>
</dbReference>
<gene>
    <name evidence="1" type="ORF">UT17_C0006G0016</name>
</gene>
<accession>A0A0G0PQ99</accession>
<organism evidence="1 2">
    <name type="scientific">Candidatus Woesebacteria bacterium GW2011_GWB1_39_10</name>
    <dbReference type="NCBI Taxonomy" id="1618572"/>
    <lineage>
        <taxon>Bacteria</taxon>
        <taxon>Candidatus Woeseibacteriota</taxon>
    </lineage>
</organism>
<dbReference type="EMBL" id="LBVU01000006">
    <property type="protein sequence ID" value="KKQ91541.1"/>
    <property type="molecule type" value="Genomic_DNA"/>
</dbReference>
<dbReference type="PATRIC" id="fig|1618572.3.peg.1095"/>
<comment type="caution">
    <text evidence="1">The sequence shown here is derived from an EMBL/GenBank/DDBJ whole genome shotgun (WGS) entry which is preliminary data.</text>
</comment>
<sequence>MTLTKSDFEAFKELIKVTLEEQTETFLATKEDIKHLPTKDEFYSKMDEIMGELKATREEVVMFSDLNRKVNDHDERIEKIENKLNLQPSI</sequence>
<proteinExistence type="predicted"/>
<evidence type="ECO:0000313" key="2">
    <source>
        <dbReference type="Proteomes" id="UP000034774"/>
    </source>
</evidence>
<protein>
    <submittedName>
        <fullName evidence="1">Uncharacterized protein</fullName>
    </submittedName>
</protein>